<name>A0A7S3QVZ0_DUNTE</name>
<protein>
    <submittedName>
        <fullName evidence="2">Uncharacterized protein</fullName>
    </submittedName>
</protein>
<gene>
    <name evidence="2" type="ORF">DTER00134_LOCUS9266</name>
</gene>
<feature type="region of interest" description="Disordered" evidence="1">
    <location>
        <begin position="68"/>
        <end position="183"/>
    </location>
</feature>
<accession>A0A7S3QVZ0</accession>
<feature type="compositionally biased region" description="Low complexity" evidence="1">
    <location>
        <begin position="79"/>
        <end position="95"/>
    </location>
</feature>
<feature type="compositionally biased region" description="Low complexity" evidence="1">
    <location>
        <begin position="154"/>
        <end position="165"/>
    </location>
</feature>
<organism evidence="2">
    <name type="scientific">Dunaliella tertiolecta</name>
    <name type="common">Green alga</name>
    <dbReference type="NCBI Taxonomy" id="3047"/>
    <lineage>
        <taxon>Eukaryota</taxon>
        <taxon>Viridiplantae</taxon>
        <taxon>Chlorophyta</taxon>
        <taxon>core chlorophytes</taxon>
        <taxon>Chlorophyceae</taxon>
        <taxon>CS clade</taxon>
        <taxon>Chlamydomonadales</taxon>
        <taxon>Dunaliellaceae</taxon>
        <taxon>Dunaliella</taxon>
    </lineage>
</organism>
<dbReference type="AlphaFoldDB" id="A0A7S3QVZ0"/>
<evidence type="ECO:0000256" key="1">
    <source>
        <dbReference type="SAM" id="MobiDB-lite"/>
    </source>
</evidence>
<evidence type="ECO:0000313" key="2">
    <source>
        <dbReference type="EMBL" id="CAE0494193.1"/>
    </source>
</evidence>
<proteinExistence type="predicted"/>
<sequence length="183" mass="19268">MSLLGVLRGMDAAHLQESGVDASLQRVRLLQGQMEKVLLATLGHSARDDALDRAVVQAAQVLGLPLVPSGHTQQGQLKQGDTGQGQQLVQQQQRQLNSGLDFGQPNAGPGPTSHKEGCSSGAAQQAGGMQPHGICNEHDWLSRPPAASGGGSTQGQQQDDLLQGLEDNDWDRLPAFTPPPDFS</sequence>
<reference evidence="2" key="1">
    <citation type="submission" date="2021-01" db="EMBL/GenBank/DDBJ databases">
        <authorList>
            <person name="Corre E."/>
            <person name="Pelletier E."/>
            <person name="Niang G."/>
            <person name="Scheremetjew M."/>
            <person name="Finn R."/>
            <person name="Kale V."/>
            <person name="Holt S."/>
            <person name="Cochrane G."/>
            <person name="Meng A."/>
            <person name="Brown T."/>
            <person name="Cohen L."/>
        </authorList>
    </citation>
    <scope>NUCLEOTIDE SEQUENCE</scope>
    <source>
        <strain evidence="2">CCMP1320</strain>
    </source>
</reference>
<dbReference type="EMBL" id="HBIP01015901">
    <property type="protein sequence ID" value="CAE0494193.1"/>
    <property type="molecule type" value="Transcribed_RNA"/>
</dbReference>